<evidence type="ECO:0000256" key="13">
    <source>
        <dbReference type="ARBA" id="ARBA00047816"/>
    </source>
</evidence>
<dbReference type="PROSITE" id="PS00078">
    <property type="entry name" value="COX2"/>
    <property type="match status" value="1"/>
</dbReference>
<feature type="transmembrane region" description="Helical" evidence="16">
    <location>
        <begin position="91"/>
        <end position="113"/>
    </location>
</feature>
<dbReference type="PRINTS" id="PR01166">
    <property type="entry name" value="CYCOXIDASEII"/>
</dbReference>
<keyword evidence="17" id="KW-0732">Signal</keyword>
<dbReference type="InterPro" id="IPR008972">
    <property type="entry name" value="Cupredoxin"/>
</dbReference>
<dbReference type="NCBIfam" id="TIGR02866">
    <property type="entry name" value="CoxB"/>
    <property type="match status" value="1"/>
</dbReference>
<protein>
    <recommendedName>
        <fullName evidence="15">Cytochrome c oxidase subunit 2</fullName>
        <ecNumber evidence="15">7.1.1.9</ecNumber>
    </recommendedName>
</protein>
<comment type="catalytic activity">
    <reaction evidence="13 15">
        <text>4 Fe(II)-[cytochrome c] + O2 + 8 H(+)(in) = 4 Fe(III)-[cytochrome c] + 2 H2O + 4 H(+)(out)</text>
        <dbReference type="Rhea" id="RHEA:11436"/>
        <dbReference type="Rhea" id="RHEA-COMP:10350"/>
        <dbReference type="Rhea" id="RHEA-COMP:14399"/>
        <dbReference type="ChEBI" id="CHEBI:15377"/>
        <dbReference type="ChEBI" id="CHEBI:15378"/>
        <dbReference type="ChEBI" id="CHEBI:15379"/>
        <dbReference type="ChEBI" id="CHEBI:29033"/>
        <dbReference type="ChEBI" id="CHEBI:29034"/>
        <dbReference type="EC" id="7.1.1.9"/>
    </reaction>
</comment>
<keyword evidence="7" id="KW-1278">Translocase</keyword>
<keyword evidence="4 14" id="KW-0679">Respiratory chain</keyword>
<organism evidence="20 21">
    <name type="scientific">Hyphobacterium marinum</name>
    <dbReference type="NCBI Taxonomy" id="3116574"/>
    <lineage>
        <taxon>Bacteria</taxon>
        <taxon>Pseudomonadati</taxon>
        <taxon>Pseudomonadota</taxon>
        <taxon>Alphaproteobacteria</taxon>
        <taxon>Maricaulales</taxon>
        <taxon>Maricaulaceae</taxon>
        <taxon>Hyphobacterium</taxon>
    </lineage>
</organism>
<evidence type="ECO:0000256" key="9">
    <source>
        <dbReference type="ARBA" id="ARBA00022989"/>
    </source>
</evidence>
<evidence type="ECO:0000256" key="16">
    <source>
        <dbReference type="SAM" id="Phobius"/>
    </source>
</evidence>
<dbReference type="InterPro" id="IPR045187">
    <property type="entry name" value="CcO_II"/>
</dbReference>
<dbReference type="Pfam" id="PF02790">
    <property type="entry name" value="COX2_TM"/>
    <property type="match status" value="1"/>
</dbReference>
<dbReference type="SUPFAM" id="SSF49503">
    <property type="entry name" value="Cupredoxins"/>
    <property type="match status" value="1"/>
</dbReference>
<keyword evidence="9 16" id="KW-1133">Transmembrane helix</keyword>
<dbReference type="InterPro" id="IPR034210">
    <property type="entry name" value="CcO_II_C"/>
</dbReference>
<feature type="chain" id="PRO_5045254867" description="Cytochrome c oxidase subunit 2" evidence="17">
    <location>
        <begin position="21"/>
        <end position="294"/>
    </location>
</feature>
<evidence type="ECO:0000256" key="2">
    <source>
        <dbReference type="ARBA" id="ARBA00007866"/>
    </source>
</evidence>
<evidence type="ECO:0000256" key="7">
    <source>
        <dbReference type="ARBA" id="ARBA00022967"/>
    </source>
</evidence>
<dbReference type="SUPFAM" id="SSF81464">
    <property type="entry name" value="Cytochrome c oxidase subunit II-like, transmembrane region"/>
    <property type="match status" value="1"/>
</dbReference>
<keyword evidence="6 15" id="KW-0479">Metal-binding</keyword>
<keyword evidence="21" id="KW-1185">Reference proteome</keyword>
<comment type="cofactor">
    <cofactor evidence="15">
        <name>Cu cation</name>
        <dbReference type="ChEBI" id="CHEBI:23378"/>
    </cofactor>
    <text evidence="15">Binds a copper A center.</text>
</comment>
<dbReference type="EMBL" id="JAZDRO010000001">
    <property type="protein sequence ID" value="MEE2566006.1"/>
    <property type="molecule type" value="Genomic_DNA"/>
</dbReference>
<dbReference type="RefSeq" id="WP_330195535.1">
    <property type="nucleotide sequence ID" value="NZ_JAZDRO010000001.1"/>
</dbReference>
<keyword evidence="10 15" id="KW-0186">Copper</keyword>
<name>A0ABU7LWT8_9PROT</name>
<dbReference type="Proteomes" id="UP001310692">
    <property type="component" value="Unassembled WGS sequence"/>
</dbReference>
<dbReference type="InterPro" id="IPR002429">
    <property type="entry name" value="CcO_II-like_C"/>
</dbReference>
<comment type="similarity">
    <text evidence="2 14">Belongs to the cytochrome c oxidase subunit 2 family.</text>
</comment>
<comment type="subcellular location">
    <subcellularLocation>
        <location evidence="14">Cell membrane</location>
        <topology evidence="14">Multi-pass membrane protein</topology>
    </subcellularLocation>
    <subcellularLocation>
        <location evidence="1">Membrane</location>
        <topology evidence="1">Multi-pass membrane protein</topology>
    </subcellularLocation>
</comment>
<reference evidence="20 21" key="1">
    <citation type="submission" date="2024-01" db="EMBL/GenBank/DDBJ databases">
        <title>Hyphobacterium bacterium isolated from marine sediment.</title>
        <authorList>
            <person name="Zhao S."/>
        </authorList>
    </citation>
    <scope>NUCLEOTIDE SEQUENCE [LARGE SCALE GENOMIC DNA]</scope>
    <source>
        <strain evidence="20 21">Y60-23</strain>
    </source>
</reference>
<keyword evidence="8 14" id="KW-0249">Electron transport</keyword>
<accession>A0ABU7LWT8</accession>
<evidence type="ECO:0000256" key="11">
    <source>
        <dbReference type="ARBA" id="ARBA00023136"/>
    </source>
</evidence>
<gene>
    <name evidence="20" type="primary">coxB</name>
    <name evidence="20" type="ORF">V0U35_04875</name>
</gene>
<evidence type="ECO:0000256" key="6">
    <source>
        <dbReference type="ARBA" id="ARBA00022723"/>
    </source>
</evidence>
<dbReference type="PROSITE" id="PS50999">
    <property type="entry name" value="COX2_TM"/>
    <property type="match status" value="1"/>
</dbReference>
<feature type="signal peptide" evidence="17">
    <location>
        <begin position="1"/>
        <end position="20"/>
    </location>
</feature>
<evidence type="ECO:0000256" key="1">
    <source>
        <dbReference type="ARBA" id="ARBA00004141"/>
    </source>
</evidence>
<keyword evidence="11 16" id="KW-0472">Membrane</keyword>
<evidence type="ECO:0000313" key="21">
    <source>
        <dbReference type="Proteomes" id="UP001310692"/>
    </source>
</evidence>
<evidence type="ECO:0000256" key="15">
    <source>
        <dbReference type="RuleBase" id="RU004024"/>
    </source>
</evidence>
<dbReference type="Pfam" id="PF00116">
    <property type="entry name" value="COX2"/>
    <property type="match status" value="1"/>
</dbReference>
<keyword evidence="3 14" id="KW-0813">Transport</keyword>
<evidence type="ECO:0000256" key="12">
    <source>
        <dbReference type="ARBA" id="ARBA00024688"/>
    </source>
</evidence>
<evidence type="ECO:0000313" key="20">
    <source>
        <dbReference type="EMBL" id="MEE2566006.1"/>
    </source>
</evidence>
<evidence type="ECO:0000256" key="3">
    <source>
        <dbReference type="ARBA" id="ARBA00022448"/>
    </source>
</evidence>
<dbReference type="InterPro" id="IPR036257">
    <property type="entry name" value="Cyt_c_oxidase_su2_TM_sf"/>
</dbReference>
<evidence type="ECO:0000256" key="5">
    <source>
        <dbReference type="ARBA" id="ARBA00022692"/>
    </source>
</evidence>
<dbReference type="PROSITE" id="PS50857">
    <property type="entry name" value="COX2_CUA"/>
    <property type="match status" value="1"/>
</dbReference>
<dbReference type="InterPro" id="IPR011759">
    <property type="entry name" value="Cyt_c_oxidase_su2_TM_dom"/>
</dbReference>
<sequence length="294" mass="32407">MRFLTAFVTSWIVLATGAFAQAGRPSEGALGFQRAVTPVMEQTTSFHNLLVIIITVITLFVLALLIWVIIRYRASANPTPSTTSHNTLLEVLWTAVPVLILVVIAVPSFRLLYAQDVIPDGVREVNGEVIAAPSFTIKATGYQWYWGYEYADLGIGEYFSSMVPDEEIDTAAGQLRLLSVDYPLVVPVGATVRMQVTAADVIHNWAMPSFGIKMDAIPGRLNETWFRADEEGTYYGQCSELCGLRHAFMPIEVRVVSQAEFDAWAAAAAEDPDAANALLAQFETDRRETRLAAR</sequence>
<dbReference type="InterPro" id="IPR014222">
    <property type="entry name" value="Cyt_c_oxidase_su2"/>
</dbReference>
<comment type="function">
    <text evidence="12 15">Subunits I and II form the functional core of the enzyme complex. Electrons originating in cytochrome c are transferred via heme a and Cu(A) to the binuclear center formed by heme a3 and Cu(B).</text>
</comment>
<evidence type="ECO:0000256" key="10">
    <source>
        <dbReference type="ARBA" id="ARBA00023008"/>
    </source>
</evidence>
<evidence type="ECO:0000256" key="8">
    <source>
        <dbReference type="ARBA" id="ARBA00022982"/>
    </source>
</evidence>
<evidence type="ECO:0000256" key="14">
    <source>
        <dbReference type="RuleBase" id="RU000456"/>
    </source>
</evidence>
<dbReference type="Gene3D" id="1.10.287.90">
    <property type="match status" value="1"/>
</dbReference>
<feature type="domain" description="Cytochrome oxidase subunit II copper A binding" evidence="18">
    <location>
        <begin position="132"/>
        <end position="267"/>
    </location>
</feature>
<dbReference type="PANTHER" id="PTHR22888">
    <property type="entry name" value="CYTOCHROME C OXIDASE, SUBUNIT II"/>
    <property type="match status" value="1"/>
</dbReference>
<proteinExistence type="inferred from homology"/>
<feature type="domain" description="Cytochrome oxidase subunit II transmembrane region profile" evidence="19">
    <location>
        <begin position="24"/>
        <end position="119"/>
    </location>
</feature>
<evidence type="ECO:0000259" key="19">
    <source>
        <dbReference type="PROSITE" id="PS50999"/>
    </source>
</evidence>
<dbReference type="CDD" id="cd13912">
    <property type="entry name" value="CcO_II_C"/>
    <property type="match status" value="1"/>
</dbReference>
<evidence type="ECO:0000256" key="17">
    <source>
        <dbReference type="SAM" id="SignalP"/>
    </source>
</evidence>
<comment type="caution">
    <text evidence="20">The sequence shown here is derived from an EMBL/GenBank/DDBJ whole genome shotgun (WGS) entry which is preliminary data.</text>
</comment>
<dbReference type="EC" id="7.1.1.9" evidence="15"/>
<dbReference type="Gene3D" id="2.60.40.420">
    <property type="entry name" value="Cupredoxins - blue copper proteins"/>
    <property type="match status" value="1"/>
</dbReference>
<keyword evidence="5 14" id="KW-0812">Transmembrane</keyword>
<evidence type="ECO:0000259" key="18">
    <source>
        <dbReference type="PROSITE" id="PS50857"/>
    </source>
</evidence>
<feature type="transmembrane region" description="Helical" evidence="16">
    <location>
        <begin position="46"/>
        <end position="70"/>
    </location>
</feature>
<dbReference type="PANTHER" id="PTHR22888:SF9">
    <property type="entry name" value="CYTOCHROME C OXIDASE SUBUNIT 2"/>
    <property type="match status" value="1"/>
</dbReference>
<dbReference type="InterPro" id="IPR001505">
    <property type="entry name" value="Copper_CuA"/>
</dbReference>
<evidence type="ECO:0000256" key="4">
    <source>
        <dbReference type="ARBA" id="ARBA00022660"/>
    </source>
</evidence>